<evidence type="ECO:0000313" key="3">
    <source>
        <dbReference type="Proteomes" id="UP000036097"/>
    </source>
</evidence>
<evidence type="ECO:0000313" key="2">
    <source>
        <dbReference type="EMBL" id="KLV08877.1"/>
    </source>
</evidence>
<evidence type="ECO:0000256" key="1">
    <source>
        <dbReference type="SAM" id="SignalP"/>
    </source>
</evidence>
<evidence type="ECO:0008006" key="4">
    <source>
        <dbReference type="Google" id="ProtNLM"/>
    </source>
</evidence>
<proteinExistence type="predicted"/>
<name>A0A0J1K388_9GAMM</name>
<feature type="chain" id="PRO_5005253916" description="Chemotaxis protein" evidence="1">
    <location>
        <begin position="24"/>
        <end position="253"/>
    </location>
</feature>
<dbReference type="AlphaFoldDB" id="A0A0J1K388"/>
<comment type="caution">
    <text evidence="2">The sequence shown here is derived from an EMBL/GenBank/DDBJ whole genome shotgun (WGS) entry which is preliminary data.</text>
</comment>
<dbReference type="PATRIC" id="fig|1195763.3.peg.280"/>
<keyword evidence="3" id="KW-1185">Reference proteome</keyword>
<dbReference type="Proteomes" id="UP000036097">
    <property type="component" value="Unassembled WGS sequence"/>
</dbReference>
<protein>
    <recommendedName>
        <fullName evidence="4">Chemotaxis protein</fullName>
    </recommendedName>
</protein>
<accession>A0A0J1K388</accession>
<dbReference type="STRING" id="1195763.ABT56_01265"/>
<dbReference type="RefSeq" id="WP_047877039.1">
    <property type="nucleotide sequence ID" value="NZ_LDOT01000002.1"/>
</dbReference>
<feature type="signal peptide" evidence="1">
    <location>
        <begin position="1"/>
        <end position="23"/>
    </location>
</feature>
<sequence length="253" mass="28114">MKKYLLSALIGANLFSLSASANAQTQTCPIDVQNDIHIVGKTVEVYQNGKPIWQIDDEYQLFVNGEKVDLTALQQEAIEAYSLHVQSELPKLPELTQKGAELAHSAINALGQAFGETEAFASVNQLINEYSTKAKAKFYQDGEFVMPADTFSVMDKDWRQEFEAAMDNVSLASASAIFSALTNEMKKGELSFGDFKGKMSELEKTLNNDFKANTEQVKKEAESVCGSMQSLAQEEKALHEMIPELKNYPMFEI</sequence>
<dbReference type="EMBL" id="LDOT01000002">
    <property type="protein sequence ID" value="KLV08877.1"/>
    <property type="molecule type" value="Genomic_DNA"/>
</dbReference>
<dbReference type="OrthoDB" id="5904592at2"/>
<gene>
    <name evidence="2" type="ORF">ABT56_01265</name>
</gene>
<organism evidence="2 3">
    <name type="scientific">Photobacterium aquae</name>
    <dbReference type="NCBI Taxonomy" id="1195763"/>
    <lineage>
        <taxon>Bacteria</taxon>
        <taxon>Pseudomonadati</taxon>
        <taxon>Pseudomonadota</taxon>
        <taxon>Gammaproteobacteria</taxon>
        <taxon>Vibrionales</taxon>
        <taxon>Vibrionaceae</taxon>
        <taxon>Photobacterium</taxon>
    </lineage>
</organism>
<keyword evidence="1" id="KW-0732">Signal</keyword>
<reference evidence="2 3" key="1">
    <citation type="submission" date="2015-05" db="EMBL/GenBank/DDBJ databases">
        <title>Photobacterium galathea sp. nov.</title>
        <authorList>
            <person name="Machado H."/>
            <person name="Gram L."/>
        </authorList>
    </citation>
    <scope>NUCLEOTIDE SEQUENCE [LARGE SCALE GENOMIC DNA]</scope>
    <source>
        <strain evidence="2 3">CGMCC 1.12159</strain>
    </source>
</reference>
<dbReference type="Pfam" id="PF11101">
    <property type="entry name" value="DUF2884"/>
    <property type="match status" value="1"/>
</dbReference>
<dbReference type="InterPro" id="IPR021307">
    <property type="entry name" value="DUF2884"/>
</dbReference>